<evidence type="ECO:0000313" key="3">
    <source>
        <dbReference type="Proteomes" id="UP000812966"/>
    </source>
</evidence>
<protein>
    <submittedName>
        <fullName evidence="2">Uncharacterized protein</fullName>
    </submittedName>
</protein>
<gene>
    <name evidence="2" type="ORF">FFLO_01033</name>
</gene>
<feature type="compositionally biased region" description="Basic and acidic residues" evidence="1">
    <location>
        <begin position="220"/>
        <end position="229"/>
    </location>
</feature>
<accession>A0A8K0JRG2</accession>
<reference evidence="2" key="1">
    <citation type="submission" date="2020-04" db="EMBL/GenBank/DDBJ databases">
        <title>Analysis of mating type loci in Filobasidium floriforme.</title>
        <authorList>
            <person name="Nowrousian M."/>
        </authorList>
    </citation>
    <scope>NUCLEOTIDE SEQUENCE</scope>
    <source>
        <strain evidence="2">CBS 6242</strain>
    </source>
</reference>
<comment type="caution">
    <text evidence="2">The sequence shown here is derived from an EMBL/GenBank/DDBJ whole genome shotgun (WGS) entry which is preliminary data.</text>
</comment>
<dbReference type="EMBL" id="JABELV010000012">
    <property type="protein sequence ID" value="KAG7571069.1"/>
    <property type="molecule type" value="Genomic_DNA"/>
</dbReference>
<name>A0A8K0JRG2_9TREE</name>
<organism evidence="2 3">
    <name type="scientific">Filobasidium floriforme</name>
    <dbReference type="NCBI Taxonomy" id="5210"/>
    <lineage>
        <taxon>Eukaryota</taxon>
        <taxon>Fungi</taxon>
        <taxon>Dikarya</taxon>
        <taxon>Basidiomycota</taxon>
        <taxon>Agaricomycotina</taxon>
        <taxon>Tremellomycetes</taxon>
        <taxon>Filobasidiales</taxon>
        <taxon>Filobasidiaceae</taxon>
        <taxon>Filobasidium</taxon>
    </lineage>
</organism>
<dbReference type="AlphaFoldDB" id="A0A8K0JRG2"/>
<proteinExistence type="predicted"/>
<evidence type="ECO:0000256" key="1">
    <source>
        <dbReference type="SAM" id="MobiDB-lite"/>
    </source>
</evidence>
<dbReference type="Proteomes" id="UP000812966">
    <property type="component" value="Unassembled WGS sequence"/>
</dbReference>
<feature type="compositionally biased region" description="Polar residues" evidence="1">
    <location>
        <begin position="58"/>
        <end position="68"/>
    </location>
</feature>
<feature type="region of interest" description="Disordered" evidence="1">
    <location>
        <begin position="52"/>
        <end position="266"/>
    </location>
</feature>
<sequence length="266" mass="29069">MQTTATITILGIKLTSTALETSLATARSTAIHLVNPPTDPFLQAGPFMSLERRDTRSTRSTNEVTTVHITHPGQKRRRARGGPPDTEDYDSNGRASYNDFDEYDGSGFHTEYRGQSPGVKPNVQTSPQASHRTETLNGYGDTFSSEDTDWQGSLHDFRNHPGQKSRHNGSRSPDDDAYGPTGRGNDGGLYDSDFGGYEASNYDNNEYRAGGSRWMPGDQARPHAAERGYEYAGTEEQATGGNGAGQRNEAPPQPGRITYPGYEQRG</sequence>
<keyword evidence="3" id="KW-1185">Reference proteome</keyword>
<evidence type="ECO:0000313" key="2">
    <source>
        <dbReference type="EMBL" id="KAG7571069.1"/>
    </source>
</evidence>